<sequence>MSTDGEVVAEVDPRYNPDIPHGARIWNYWVGGKDNFPADREVAEAAITAYPGIVAIARESRKALARVVRYLVEEAGVRQFLDIGTGLPTENNTHEVAQRIAPECRIVYVDNDPMVLLHARALLSSTPQGATSYIEADVREPATILDQAAGTLDFDQPIGLIMFGVLGAAVKDTAEARGIVQQILARMVPGSYVAINDSVHGDADKAADAIAEGGYEYTVRYLEEIASFFDGTELVEPGLVPNSLWRPDAPDPEILPSHCGVGRKL</sequence>
<dbReference type="HOGENOM" id="CLU_067079_0_0_11"/>
<dbReference type="RefSeq" id="WP_013427736.1">
    <property type="nucleotide sequence ID" value="NC_014666.1"/>
</dbReference>
<dbReference type="Gene3D" id="3.40.50.150">
    <property type="entry name" value="Vaccinia Virus protein VP39"/>
    <property type="match status" value="1"/>
</dbReference>
<dbReference type="PIRSF" id="PIRSF017393">
    <property type="entry name" value="MTase_SAV2177"/>
    <property type="match status" value="1"/>
</dbReference>
<gene>
    <name evidence="1" type="ordered locus">FraEuI1c_6655</name>
</gene>
<dbReference type="KEGG" id="fri:FraEuI1c_6655"/>
<dbReference type="AlphaFoldDB" id="E3JB04"/>
<dbReference type="EMBL" id="CP002299">
    <property type="protein sequence ID" value="ADP84625.1"/>
    <property type="molecule type" value="Genomic_DNA"/>
</dbReference>
<evidence type="ECO:0000313" key="1">
    <source>
        <dbReference type="EMBL" id="ADP84625.1"/>
    </source>
</evidence>
<evidence type="ECO:0000313" key="2">
    <source>
        <dbReference type="Proteomes" id="UP000002484"/>
    </source>
</evidence>
<dbReference type="InterPro" id="IPR006764">
    <property type="entry name" value="SAM_dep_MeTrfase_SAV2177_type"/>
</dbReference>
<accession>E3JB04</accession>
<reference evidence="1 2" key="1">
    <citation type="submission" date="2010-10" db="EMBL/GenBank/DDBJ databases">
        <title>Complete sequence of Frankia sp. EuI1c.</title>
        <authorList>
            <consortium name="US DOE Joint Genome Institute"/>
            <person name="Lucas S."/>
            <person name="Copeland A."/>
            <person name="Lapidus A."/>
            <person name="Cheng J.-F."/>
            <person name="Bruce D."/>
            <person name="Goodwin L."/>
            <person name="Pitluck S."/>
            <person name="Chertkov O."/>
            <person name="Detter J.C."/>
            <person name="Han C."/>
            <person name="Tapia R."/>
            <person name="Land M."/>
            <person name="Hauser L."/>
            <person name="Jeffries C."/>
            <person name="Kyrpides N."/>
            <person name="Ivanova N."/>
            <person name="Mikhailova N."/>
            <person name="Beauchemin N."/>
            <person name="Sen A."/>
            <person name="Sur S.A."/>
            <person name="Gtari M."/>
            <person name="Wall L."/>
            <person name="Tisa L."/>
            <person name="Woyke T."/>
        </authorList>
    </citation>
    <scope>NUCLEOTIDE SEQUENCE [LARGE SCALE GENOMIC DNA]</scope>
    <source>
        <strain evidence="2">DSM 45817 / CECT 9037 / EuI1c</strain>
    </source>
</reference>
<protein>
    <recommendedName>
        <fullName evidence="3">S-adenosyl methyltransferase</fullName>
    </recommendedName>
</protein>
<keyword evidence="2" id="KW-1185">Reference proteome</keyword>
<proteinExistence type="predicted"/>
<evidence type="ECO:0008006" key="3">
    <source>
        <dbReference type="Google" id="ProtNLM"/>
    </source>
</evidence>
<dbReference type="SUPFAM" id="SSF53335">
    <property type="entry name" value="S-adenosyl-L-methionine-dependent methyltransferases"/>
    <property type="match status" value="1"/>
</dbReference>
<dbReference type="Proteomes" id="UP000002484">
    <property type="component" value="Chromosome"/>
</dbReference>
<name>E3JB04_PSEI1</name>
<dbReference type="Pfam" id="PF04672">
    <property type="entry name" value="Methyltransf_19"/>
    <property type="match status" value="1"/>
</dbReference>
<dbReference type="InParanoid" id="E3JB04"/>
<dbReference type="InterPro" id="IPR029063">
    <property type="entry name" value="SAM-dependent_MTases_sf"/>
</dbReference>
<dbReference type="OrthoDB" id="3215819at2"/>
<dbReference type="STRING" id="298654.FraEuI1c_6655"/>
<dbReference type="eggNOG" id="COG3315">
    <property type="taxonomic scope" value="Bacteria"/>
</dbReference>
<organism evidence="1 2">
    <name type="scientific">Pseudofrankia inefficax (strain DSM 45817 / CECT 9037 / DDB 130130 / EuI1c)</name>
    <name type="common">Frankia inefficax</name>
    <dbReference type="NCBI Taxonomy" id="298654"/>
    <lineage>
        <taxon>Bacteria</taxon>
        <taxon>Bacillati</taxon>
        <taxon>Actinomycetota</taxon>
        <taxon>Actinomycetes</taxon>
        <taxon>Frankiales</taxon>
        <taxon>Frankiaceae</taxon>
        <taxon>Pseudofrankia</taxon>
    </lineage>
</organism>